<dbReference type="Proteomes" id="UP000185604">
    <property type="component" value="Unassembled WGS sequence"/>
</dbReference>
<sequence length="41" mass="4881">MVWLNNIKAFIHQIASLFLRIYNIFSIFILHAGDYEIEIVN</sequence>
<reference evidence="1 2" key="1">
    <citation type="journal article" date="2016" name="Front. Microbiol.">
        <title>High-Level Heat Resistance of Spores of Bacillus amyloliquefaciens and Bacillus licheniformis Results from the Presence of a spoVA Operon in a Tn1546 Transposon.</title>
        <authorList>
            <person name="Berendsen E.M."/>
            <person name="Koning R.A."/>
            <person name="Boekhorst J."/>
            <person name="de Jong A."/>
            <person name="Kuipers O.P."/>
            <person name="Wells-Bennik M.H."/>
        </authorList>
    </citation>
    <scope>NUCLEOTIDE SEQUENCE [LARGE SCALE GENOMIC DNA]</scope>
    <source>
        <strain evidence="1 2">B4121</strain>
    </source>
</reference>
<name>A0A7Z0X1Y2_9BACI</name>
<evidence type="ECO:0000313" key="2">
    <source>
        <dbReference type="Proteomes" id="UP000185604"/>
    </source>
</evidence>
<evidence type="ECO:0000313" key="1">
    <source>
        <dbReference type="EMBL" id="OLF98623.1"/>
    </source>
</evidence>
<comment type="caution">
    <text evidence="1">The sequence shown here is derived from an EMBL/GenBank/DDBJ whole genome shotgun (WGS) entry which is preliminary data.</text>
</comment>
<organism evidence="1 2">
    <name type="scientific">Bacillus paralicheniformis</name>
    <dbReference type="NCBI Taxonomy" id="1648923"/>
    <lineage>
        <taxon>Bacteria</taxon>
        <taxon>Bacillati</taxon>
        <taxon>Bacillota</taxon>
        <taxon>Bacilli</taxon>
        <taxon>Bacillales</taxon>
        <taxon>Bacillaceae</taxon>
        <taxon>Bacillus</taxon>
    </lineage>
</organism>
<accession>A0A7Z0X1Y2</accession>
<proteinExistence type="predicted"/>
<dbReference type="AlphaFoldDB" id="A0A7Z0X1Y2"/>
<dbReference type="EMBL" id="LKPO01000001">
    <property type="protein sequence ID" value="OLF98623.1"/>
    <property type="molecule type" value="Genomic_DNA"/>
</dbReference>
<gene>
    <name evidence="1" type="ORF">B4121_0150</name>
</gene>
<protein>
    <submittedName>
        <fullName evidence="1">Uncharacterized protein</fullName>
    </submittedName>
</protein>